<reference evidence="3" key="2">
    <citation type="journal article" date="2023" name="Plants (Basel)">
        <title>Annotation of the Turnera subulata (Passifloraceae) Draft Genome Reveals the S-Locus Evolved after the Divergence of Turneroideae from Passifloroideae in a Stepwise Manner.</title>
        <authorList>
            <person name="Henning P.M."/>
            <person name="Roalson E.H."/>
            <person name="Mir W."/>
            <person name="McCubbin A.G."/>
            <person name="Shore J.S."/>
        </authorList>
    </citation>
    <scope>NUCLEOTIDE SEQUENCE</scope>
    <source>
        <strain evidence="3">F60SS</strain>
    </source>
</reference>
<dbReference type="PANTHER" id="PTHR31286:SF165">
    <property type="entry name" value="DUF4283 DOMAIN-CONTAINING PROTEIN"/>
    <property type="match status" value="1"/>
</dbReference>
<dbReference type="InterPro" id="IPR040256">
    <property type="entry name" value="At4g02000-like"/>
</dbReference>
<name>A0A9Q0FW15_9ROSI</name>
<dbReference type="Pfam" id="PF14111">
    <property type="entry name" value="DUF4283"/>
    <property type="match status" value="1"/>
</dbReference>
<dbReference type="OrthoDB" id="1751344at2759"/>
<feature type="region of interest" description="Disordered" evidence="1">
    <location>
        <begin position="417"/>
        <end position="447"/>
    </location>
</feature>
<accession>A0A9Q0FW15</accession>
<dbReference type="InterPro" id="IPR025558">
    <property type="entry name" value="DUF4283"/>
</dbReference>
<dbReference type="EMBL" id="JAKUCV010003519">
    <property type="protein sequence ID" value="KAJ4838572.1"/>
    <property type="molecule type" value="Genomic_DNA"/>
</dbReference>
<dbReference type="AlphaFoldDB" id="A0A9Q0FW15"/>
<evidence type="ECO:0000256" key="1">
    <source>
        <dbReference type="SAM" id="MobiDB-lite"/>
    </source>
</evidence>
<keyword evidence="4" id="KW-1185">Reference proteome</keyword>
<dbReference type="PANTHER" id="PTHR31286">
    <property type="entry name" value="GLYCINE-RICH CELL WALL STRUCTURAL PROTEIN 1.8-LIKE"/>
    <property type="match status" value="1"/>
</dbReference>
<proteinExistence type="predicted"/>
<evidence type="ECO:0000313" key="3">
    <source>
        <dbReference type="EMBL" id="KAJ4838572.1"/>
    </source>
</evidence>
<reference evidence="3" key="1">
    <citation type="submission" date="2022-02" db="EMBL/GenBank/DDBJ databases">
        <authorList>
            <person name="Henning P.M."/>
            <person name="McCubbin A.G."/>
            <person name="Shore J.S."/>
        </authorList>
    </citation>
    <scope>NUCLEOTIDE SEQUENCE</scope>
    <source>
        <strain evidence="3">F60SS</strain>
        <tissue evidence="3">Leaves</tissue>
    </source>
</reference>
<comment type="caution">
    <text evidence="3">The sequence shown here is derived from an EMBL/GenBank/DDBJ whole genome shotgun (WGS) entry which is preliminary data.</text>
</comment>
<gene>
    <name evidence="3" type="ORF">Tsubulata_037815</name>
</gene>
<sequence length="447" mass="48350">MAIESDSSVYDSNGALCTKPEMALDLNHLDLLLKASTPHRIPYKGKNVAALVLAPVDPQAPIAISRNLRPIAPPSSSSSRNLGLRVSSNATLAPNAPILPTSASVAVQSPIHAPIPPTEPTPRSWATVASGNSQTFHQPLQFVPNVLATDSKVLTIPPNLLELGRKKFSLCLVGQFMGNAPKLGFINAMATKLWGKQRPVLASQYNSGLFLLKFPTDAALQRALHGGPWHIGGVPLLLHQWSPNIKSVDFNTPIIPVWVQLNRVPVELLTNEVLSYISSAIGKPLHLNQDCSNFFSERVSVCIAVDFSKPILHNITIAIDGCTRTIYVSYSWQPQLCELCHTWGHHQFAYPSKRPVTKWIPKSAPKISDPMASSSQCPVTETLRPPPPTLTVVQSQEAVNSATVVTPMVASDALPHQAQPVSVDLPSPPIVQLPNSPSLPSRDELDK</sequence>
<organism evidence="3 4">
    <name type="scientific">Turnera subulata</name>
    <dbReference type="NCBI Taxonomy" id="218843"/>
    <lineage>
        <taxon>Eukaryota</taxon>
        <taxon>Viridiplantae</taxon>
        <taxon>Streptophyta</taxon>
        <taxon>Embryophyta</taxon>
        <taxon>Tracheophyta</taxon>
        <taxon>Spermatophyta</taxon>
        <taxon>Magnoliopsida</taxon>
        <taxon>eudicotyledons</taxon>
        <taxon>Gunneridae</taxon>
        <taxon>Pentapetalae</taxon>
        <taxon>rosids</taxon>
        <taxon>fabids</taxon>
        <taxon>Malpighiales</taxon>
        <taxon>Passifloraceae</taxon>
        <taxon>Turnera</taxon>
    </lineage>
</organism>
<dbReference type="Proteomes" id="UP001141552">
    <property type="component" value="Unassembled WGS sequence"/>
</dbReference>
<evidence type="ECO:0000313" key="4">
    <source>
        <dbReference type="Proteomes" id="UP001141552"/>
    </source>
</evidence>
<protein>
    <recommendedName>
        <fullName evidence="2">DUF4283 domain-containing protein</fullName>
    </recommendedName>
</protein>
<evidence type="ECO:0000259" key="2">
    <source>
        <dbReference type="Pfam" id="PF14111"/>
    </source>
</evidence>
<feature type="domain" description="DUF4283" evidence="2">
    <location>
        <begin position="166"/>
        <end position="246"/>
    </location>
</feature>